<sequence length="221" mass="25585">MRPVNKGLAPQTYASYLQAKDDLRDAIGSYCSYCELNISNGMDIEHVSPKSKNPTLENDWDNLLVACKICNRNKSNNNDNRDGYIFPDTHNTAYAFRYTKTKVLVNNELSEDEKVLAKNTIDLVKLNREKDSKNRKDDRYVQRLIEWGKAEESLKDYLKNHSQEMINQIARSHTHFISSWLEVFKDYPEVKKALLESVVGTDFTCYDNSFDAVKSLKKIKI</sequence>
<accession>A0A1I5TDC5</accession>
<gene>
    <name evidence="2" type="ORF">SAMN05216234_1435</name>
</gene>
<dbReference type="OrthoDB" id="5422822at2"/>
<dbReference type="InterPro" id="IPR002711">
    <property type="entry name" value="HNH"/>
</dbReference>
<dbReference type="SMART" id="SM00507">
    <property type="entry name" value="HNHc"/>
    <property type="match status" value="1"/>
</dbReference>
<feature type="domain" description="HNH nuclease" evidence="1">
    <location>
        <begin position="22"/>
        <end position="72"/>
    </location>
</feature>
<proteinExistence type="predicted"/>
<evidence type="ECO:0000313" key="3">
    <source>
        <dbReference type="Proteomes" id="UP000199227"/>
    </source>
</evidence>
<dbReference type="AlphaFoldDB" id="A0A1I5TDC5"/>
<evidence type="ECO:0000259" key="1">
    <source>
        <dbReference type="SMART" id="SM00507"/>
    </source>
</evidence>
<dbReference type="Pfam" id="PF01844">
    <property type="entry name" value="HNH"/>
    <property type="match status" value="1"/>
</dbReference>
<dbReference type="EMBL" id="FOXB01000043">
    <property type="protein sequence ID" value="SFP81039.1"/>
    <property type="molecule type" value="Genomic_DNA"/>
</dbReference>
<dbReference type="STRING" id="223786.SAMN05216234_1435"/>
<protein>
    <submittedName>
        <fullName evidence="2">TIGR02646 family protein</fullName>
    </submittedName>
</protein>
<dbReference type="Gene3D" id="1.10.30.50">
    <property type="match status" value="1"/>
</dbReference>
<evidence type="ECO:0000313" key="2">
    <source>
        <dbReference type="EMBL" id="SFP81039.1"/>
    </source>
</evidence>
<dbReference type="Proteomes" id="UP000199227">
    <property type="component" value="Unassembled WGS sequence"/>
</dbReference>
<organism evidence="2 3">
    <name type="scientific">Hydrogenimonas thermophila</name>
    <dbReference type="NCBI Taxonomy" id="223786"/>
    <lineage>
        <taxon>Bacteria</taxon>
        <taxon>Pseudomonadati</taxon>
        <taxon>Campylobacterota</taxon>
        <taxon>Epsilonproteobacteria</taxon>
        <taxon>Campylobacterales</taxon>
        <taxon>Hydrogenimonadaceae</taxon>
        <taxon>Hydrogenimonas</taxon>
    </lineage>
</organism>
<dbReference type="InterPro" id="IPR003615">
    <property type="entry name" value="HNH_nuc"/>
</dbReference>
<dbReference type="GO" id="GO:0003676">
    <property type="term" value="F:nucleic acid binding"/>
    <property type="evidence" value="ECO:0007669"/>
    <property type="project" value="InterPro"/>
</dbReference>
<keyword evidence="3" id="KW-1185">Reference proteome</keyword>
<dbReference type="RefSeq" id="WP_092913747.1">
    <property type="nucleotide sequence ID" value="NZ_FOXB01000043.1"/>
</dbReference>
<dbReference type="GO" id="GO:0008270">
    <property type="term" value="F:zinc ion binding"/>
    <property type="evidence" value="ECO:0007669"/>
    <property type="project" value="InterPro"/>
</dbReference>
<dbReference type="CDD" id="cd00085">
    <property type="entry name" value="HNHc"/>
    <property type="match status" value="1"/>
</dbReference>
<dbReference type="GO" id="GO:0004519">
    <property type="term" value="F:endonuclease activity"/>
    <property type="evidence" value="ECO:0007669"/>
    <property type="project" value="InterPro"/>
</dbReference>
<name>A0A1I5TDC5_9BACT</name>
<reference evidence="2 3" key="1">
    <citation type="submission" date="2016-10" db="EMBL/GenBank/DDBJ databases">
        <authorList>
            <person name="de Groot N.N."/>
        </authorList>
    </citation>
    <scope>NUCLEOTIDE SEQUENCE [LARGE SCALE GENOMIC DNA]</scope>
    <source>
        <strain evidence="2 3">EP1-55-1</strain>
    </source>
</reference>